<protein>
    <submittedName>
        <fullName evidence="2">Uncharacterized protein</fullName>
    </submittedName>
</protein>
<keyword evidence="3" id="KW-1185">Reference proteome</keyword>
<evidence type="ECO:0000313" key="2">
    <source>
        <dbReference type="EMBL" id="KAJ7006713.1"/>
    </source>
</evidence>
<accession>A0AAD6WBJ8</accession>
<evidence type="ECO:0000313" key="3">
    <source>
        <dbReference type="Proteomes" id="UP001164929"/>
    </source>
</evidence>
<gene>
    <name evidence="2" type="ORF">NC653_005923</name>
</gene>
<feature type="signal peptide" evidence="1">
    <location>
        <begin position="1"/>
        <end position="17"/>
    </location>
</feature>
<proteinExistence type="predicted"/>
<organism evidence="2 3">
    <name type="scientific">Populus alba x Populus x berolinensis</name>
    <dbReference type="NCBI Taxonomy" id="444605"/>
    <lineage>
        <taxon>Eukaryota</taxon>
        <taxon>Viridiplantae</taxon>
        <taxon>Streptophyta</taxon>
        <taxon>Embryophyta</taxon>
        <taxon>Tracheophyta</taxon>
        <taxon>Spermatophyta</taxon>
        <taxon>Magnoliopsida</taxon>
        <taxon>eudicotyledons</taxon>
        <taxon>Gunneridae</taxon>
        <taxon>Pentapetalae</taxon>
        <taxon>rosids</taxon>
        <taxon>fabids</taxon>
        <taxon>Malpighiales</taxon>
        <taxon>Salicaceae</taxon>
        <taxon>Saliceae</taxon>
        <taxon>Populus</taxon>
    </lineage>
</organism>
<evidence type="ECO:0000256" key="1">
    <source>
        <dbReference type="SAM" id="SignalP"/>
    </source>
</evidence>
<feature type="chain" id="PRO_5042117055" evidence="1">
    <location>
        <begin position="18"/>
        <end position="198"/>
    </location>
</feature>
<comment type="caution">
    <text evidence="2">The sequence shown here is derived from an EMBL/GenBank/DDBJ whole genome shotgun (WGS) entry which is preliminary data.</text>
</comment>
<dbReference type="AlphaFoldDB" id="A0AAD6WBJ8"/>
<dbReference type="EMBL" id="JAQIZT010000002">
    <property type="protein sequence ID" value="KAJ7006713.1"/>
    <property type="molecule type" value="Genomic_DNA"/>
</dbReference>
<keyword evidence="1" id="KW-0732">Signal</keyword>
<sequence length="198" mass="20980">MLTILSGIAAAMALVKSQLSTPLPLTDFSSRGLYAKTIRGFDGHGRIDLELPFINKLTAPSPSASMEAIMPWQSSKDKSNPPFTVASYNSSAVTIPSTSTSRASKAVWSKFASSPSSISLVFISKNSCMLSKPSLLVSPCCIIALTSCSLALYPSDPKMPPSSAAVIKPSLSESKALNASIRLRTWFSDSNSAERDPS</sequence>
<dbReference type="Proteomes" id="UP001164929">
    <property type="component" value="Chromosome 2"/>
</dbReference>
<reference evidence="2" key="1">
    <citation type="journal article" date="2023" name="Mol. Ecol. Resour.">
        <title>Chromosome-level genome assembly of a triploid poplar Populus alba 'Berolinensis'.</title>
        <authorList>
            <person name="Chen S."/>
            <person name="Yu Y."/>
            <person name="Wang X."/>
            <person name="Wang S."/>
            <person name="Zhang T."/>
            <person name="Zhou Y."/>
            <person name="He R."/>
            <person name="Meng N."/>
            <person name="Wang Y."/>
            <person name="Liu W."/>
            <person name="Liu Z."/>
            <person name="Liu J."/>
            <person name="Guo Q."/>
            <person name="Huang H."/>
            <person name="Sederoff R.R."/>
            <person name="Wang G."/>
            <person name="Qu G."/>
            <person name="Chen S."/>
        </authorList>
    </citation>
    <scope>NUCLEOTIDE SEQUENCE</scope>
    <source>
        <strain evidence="2">SC-2020</strain>
    </source>
</reference>
<name>A0AAD6WBJ8_9ROSI</name>